<reference evidence="1 2" key="1">
    <citation type="submission" date="2019-12" db="EMBL/GenBank/DDBJ databases">
        <authorList>
            <person name="Alioto T."/>
            <person name="Alioto T."/>
            <person name="Gomez Garrido J."/>
        </authorList>
    </citation>
    <scope>NUCLEOTIDE SEQUENCE [LARGE SCALE GENOMIC DNA]</scope>
</reference>
<organism evidence="1 2">
    <name type="scientific">Olea europaea subsp. europaea</name>
    <dbReference type="NCBI Taxonomy" id="158383"/>
    <lineage>
        <taxon>Eukaryota</taxon>
        <taxon>Viridiplantae</taxon>
        <taxon>Streptophyta</taxon>
        <taxon>Embryophyta</taxon>
        <taxon>Tracheophyta</taxon>
        <taxon>Spermatophyta</taxon>
        <taxon>Magnoliopsida</taxon>
        <taxon>eudicotyledons</taxon>
        <taxon>Gunneridae</taxon>
        <taxon>Pentapetalae</taxon>
        <taxon>asterids</taxon>
        <taxon>lamiids</taxon>
        <taxon>Lamiales</taxon>
        <taxon>Oleaceae</taxon>
        <taxon>Oleeae</taxon>
        <taxon>Olea</taxon>
    </lineage>
</organism>
<dbReference type="OrthoDB" id="1504534at2759"/>
<evidence type="ECO:0000313" key="2">
    <source>
        <dbReference type="Proteomes" id="UP000594638"/>
    </source>
</evidence>
<gene>
    <name evidence="1" type="ORF">OLEA9_A021367</name>
</gene>
<comment type="caution">
    <text evidence="1">The sequence shown here is derived from an EMBL/GenBank/DDBJ whole genome shotgun (WGS) entry which is preliminary data.</text>
</comment>
<sequence length="126" mass="14553">MLSETFPLNILFAMSTTSIFCREATRKSIVRERDLVQCVRLGMHPMNFLLEITITEAGELPKFSRMVEWNRLWFTKLASRCLLNNSGSNGPSKSLNLMSRYLRSGNLNMTWGKVQRTDCYRDPALK</sequence>
<keyword evidence="2" id="KW-1185">Reference proteome</keyword>
<proteinExistence type="predicted"/>
<dbReference type="EMBL" id="CACTIH010001882">
    <property type="protein sequence ID" value="CAA2967399.1"/>
    <property type="molecule type" value="Genomic_DNA"/>
</dbReference>
<dbReference type="Proteomes" id="UP000594638">
    <property type="component" value="Unassembled WGS sequence"/>
</dbReference>
<name>A0A8S0QJZ1_OLEEU</name>
<dbReference type="AlphaFoldDB" id="A0A8S0QJZ1"/>
<protein>
    <submittedName>
        <fullName evidence="1">Uncharacterized protein</fullName>
    </submittedName>
</protein>
<evidence type="ECO:0000313" key="1">
    <source>
        <dbReference type="EMBL" id="CAA2967399.1"/>
    </source>
</evidence>
<accession>A0A8S0QJZ1</accession>
<dbReference type="Gramene" id="OE9A021367T1">
    <property type="protein sequence ID" value="OE9A021367C1"/>
    <property type="gene ID" value="OE9A021367"/>
</dbReference>